<evidence type="ECO:0000313" key="7">
    <source>
        <dbReference type="EMBL" id="KAA0259488.1"/>
    </source>
</evidence>
<feature type="domain" description="Radical SAM core" evidence="6">
    <location>
        <begin position="137"/>
        <end position="379"/>
    </location>
</feature>
<organism evidence="7 8">
    <name type="scientific">Deferribacter autotrophicus</name>
    <dbReference type="NCBI Taxonomy" id="500465"/>
    <lineage>
        <taxon>Bacteria</taxon>
        <taxon>Pseudomonadati</taxon>
        <taxon>Deferribacterota</taxon>
        <taxon>Deferribacteres</taxon>
        <taxon>Deferribacterales</taxon>
        <taxon>Deferribacteraceae</taxon>
        <taxon>Deferribacter</taxon>
    </lineage>
</organism>
<gene>
    <name evidence="7" type="ORF">FHQ18_01025</name>
</gene>
<dbReference type="SFLD" id="SFLDS00029">
    <property type="entry name" value="Radical_SAM"/>
    <property type="match status" value="1"/>
</dbReference>
<dbReference type="SUPFAM" id="SSF102114">
    <property type="entry name" value="Radical SAM enzymes"/>
    <property type="match status" value="1"/>
</dbReference>
<comment type="cofactor">
    <cofactor evidence="1">
        <name>[4Fe-4S] cluster</name>
        <dbReference type="ChEBI" id="CHEBI:49883"/>
    </cofactor>
</comment>
<dbReference type="Pfam" id="PF04055">
    <property type="entry name" value="Radical_SAM"/>
    <property type="match status" value="1"/>
</dbReference>
<dbReference type="GO" id="GO:0046872">
    <property type="term" value="F:metal ion binding"/>
    <property type="evidence" value="ECO:0007669"/>
    <property type="project" value="UniProtKB-KW"/>
</dbReference>
<comment type="caution">
    <text evidence="7">The sequence shown here is derived from an EMBL/GenBank/DDBJ whole genome shotgun (WGS) entry which is preliminary data.</text>
</comment>
<evidence type="ECO:0000313" key="8">
    <source>
        <dbReference type="Proteomes" id="UP000322876"/>
    </source>
</evidence>
<dbReference type="GO" id="GO:0003824">
    <property type="term" value="F:catalytic activity"/>
    <property type="evidence" value="ECO:0007669"/>
    <property type="project" value="InterPro"/>
</dbReference>
<dbReference type="AlphaFoldDB" id="A0A5A8F895"/>
<keyword evidence="8" id="KW-1185">Reference proteome</keyword>
<keyword evidence="4" id="KW-0408">Iron</keyword>
<evidence type="ECO:0000259" key="6">
    <source>
        <dbReference type="PROSITE" id="PS51918"/>
    </source>
</evidence>
<name>A0A5A8F895_9BACT</name>
<dbReference type="Gene3D" id="3.80.30.20">
    <property type="entry name" value="tm_1862 like domain"/>
    <property type="match status" value="1"/>
</dbReference>
<dbReference type="PROSITE" id="PS51918">
    <property type="entry name" value="RADICAL_SAM"/>
    <property type="match status" value="1"/>
</dbReference>
<dbReference type="NCBIfam" id="TIGR04013">
    <property type="entry name" value="B12_SAM_MJ_1487"/>
    <property type="match status" value="1"/>
</dbReference>
<dbReference type="InterPro" id="IPR051198">
    <property type="entry name" value="BchE-like"/>
</dbReference>
<dbReference type="SMART" id="SM00729">
    <property type="entry name" value="Elp3"/>
    <property type="match status" value="1"/>
</dbReference>
<keyword evidence="3" id="KW-0479">Metal-binding</keyword>
<dbReference type="GO" id="GO:0051536">
    <property type="term" value="F:iron-sulfur cluster binding"/>
    <property type="evidence" value="ECO:0007669"/>
    <property type="project" value="UniProtKB-KW"/>
</dbReference>
<dbReference type="InterPro" id="IPR006638">
    <property type="entry name" value="Elp3/MiaA/NifB-like_rSAM"/>
</dbReference>
<evidence type="ECO:0000256" key="5">
    <source>
        <dbReference type="ARBA" id="ARBA00023014"/>
    </source>
</evidence>
<dbReference type="InterPro" id="IPR023404">
    <property type="entry name" value="rSAM_horseshoe"/>
</dbReference>
<dbReference type="PANTHER" id="PTHR43409">
    <property type="entry name" value="ANAEROBIC MAGNESIUM-PROTOPORPHYRIN IX MONOMETHYL ESTER CYCLASE-RELATED"/>
    <property type="match status" value="1"/>
</dbReference>
<dbReference type="SFLD" id="SFLDG01082">
    <property type="entry name" value="B12-binding_domain_containing"/>
    <property type="match status" value="1"/>
</dbReference>
<dbReference type="EMBL" id="VFJB01000001">
    <property type="protein sequence ID" value="KAA0259488.1"/>
    <property type="molecule type" value="Genomic_DNA"/>
</dbReference>
<dbReference type="Gene3D" id="3.40.50.280">
    <property type="entry name" value="Cobalamin-binding domain"/>
    <property type="match status" value="1"/>
</dbReference>
<dbReference type="CDD" id="cd01335">
    <property type="entry name" value="Radical_SAM"/>
    <property type="match status" value="1"/>
</dbReference>
<dbReference type="InterPro" id="IPR058240">
    <property type="entry name" value="rSAM_sf"/>
</dbReference>
<evidence type="ECO:0000256" key="2">
    <source>
        <dbReference type="ARBA" id="ARBA00022691"/>
    </source>
</evidence>
<reference evidence="7 8" key="1">
    <citation type="submission" date="2019-06" db="EMBL/GenBank/DDBJ databases">
        <title>Genomic insights into carbon and energy metabolism of Deferribacter autotrophicus revealed new metabolic traits in the phylum Deferribacteres.</title>
        <authorList>
            <person name="Slobodkin A.I."/>
            <person name="Slobodkina G.B."/>
            <person name="Allioux M."/>
            <person name="Alain K."/>
            <person name="Jebbar M."/>
            <person name="Shadrin V."/>
            <person name="Kublanov I.V."/>
            <person name="Toshchakov S.V."/>
            <person name="Bonch-Osmolovskaya E.A."/>
        </authorList>
    </citation>
    <scope>NUCLEOTIDE SEQUENCE [LARGE SCALE GENOMIC DNA]</scope>
    <source>
        <strain evidence="7 8">SL50</strain>
    </source>
</reference>
<accession>A0A5A8F895</accession>
<dbReference type="RefSeq" id="WP_149265308.1">
    <property type="nucleotide sequence ID" value="NZ_VFJB01000001.1"/>
</dbReference>
<evidence type="ECO:0000256" key="3">
    <source>
        <dbReference type="ARBA" id="ARBA00022723"/>
    </source>
</evidence>
<protein>
    <submittedName>
        <fullName evidence="7">TIGR04013 family B12-binding domain/radical SAM domain-containing protein</fullName>
    </submittedName>
</protein>
<evidence type="ECO:0000256" key="4">
    <source>
        <dbReference type="ARBA" id="ARBA00023004"/>
    </source>
</evidence>
<evidence type="ECO:0000256" key="1">
    <source>
        <dbReference type="ARBA" id="ARBA00001966"/>
    </source>
</evidence>
<dbReference type="InterPro" id="IPR023980">
    <property type="entry name" value="CHP04013_B12-bd/rSAM"/>
</dbReference>
<sequence length="385" mass="45139">MSDFIFVKDKFNKYSIRALISSFERHFHFDYKLLNIEEIENYNVKGKLIFFSFNTFNKEKYYFLSKKIKDKGAITVCGGPHPTAKPSECIKYFDAVCIGEGEEIIKDVVEDFLDGALKKIYENFGLVNIDDYPSFPKKEKMFGPIEITRGCFFRCKYCQTPNLFDRKVRHKDLSRIFEDVEYAYKNNKTDFRFITPDAAIYQYNKGVNLEAIKELFEGIKKITKYDGRIFFGSFPSEINPYHVSRELIELMKSYCSNTRVVIGLQTASERLLSIINRPTDLAKVESVINDFLQFGFGVDVDFIFGLPFEEEKDVIESIKWIEKWNDRVRIHAHYFMPLPGTEFENEMPSQLSERSLLKLKSLEGEGKIFGQWVRQMDYSKKLVEI</sequence>
<dbReference type="OrthoDB" id="9801424at2"/>
<dbReference type="Proteomes" id="UP000322876">
    <property type="component" value="Unassembled WGS sequence"/>
</dbReference>
<dbReference type="InterPro" id="IPR007197">
    <property type="entry name" value="rSAM"/>
</dbReference>
<proteinExistence type="predicted"/>
<keyword evidence="5" id="KW-0411">Iron-sulfur</keyword>
<dbReference type="PANTHER" id="PTHR43409:SF17">
    <property type="entry name" value="METHYLTHIOTRANSFERASE MJ0865-RELATED"/>
    <property type="match status" value="1"/>
</dbReference>
<keyword evidence="2" id="KW-0949">S-adenosyl-L-methionine</keyword>